<sequence length="425" mass="43689">MSTLANPAQAAPSDAADIADRLRDSVTACLNLLQDTVIESADQVSWPTWVLGDAGTPERCTAGRSSVYDGDAGIGWTLQRIGSAVGRPDVSALGRRAARAVRHRPSLPGVGLLAGRSGIALLDSAAELPGAQGDPARLLAAVPSNDLTDGLAGVLLAHSRSPQGSAELATALVDALWWRSERQLWGRGWPDPAQDGDEARPLCGMAHGASGIAWSLAEAARRWPALAESALSLAAEALRFESSWSDPLHGGWPDLRGAQPVWAARWCHGAAGAAAVRLRLLELSALGLVAPWSGETIRAELEVAVQACGAEVWREREAWAAYGADALGEGWTLCHGVGATAAVLDLAASALDEPQHRDLALDAARDFLDTAGDDPAAWPCGLHGADGDLALFNGIAGTAALFADLAGITGPGSGAGTDGPVVLLG</sequence>
<keyword evidence="1" id="KW-0479">Metal-binding</keyword>
<proteinExistence type="predicted"/>
<reference evidence="2 3" key="1">
    <citation type="submission" date="2020-08" db="EMBL/GenBank/DDBJ databases">
        <title>Sequencing the genomes of 1000 actinobacteria strains.</title>
        <authorList>
            <person name="Klenk H.-P."/>
        </authorList>
    </citation>
    <scope>NUCLEOTIDE SEQUENCE [LARGE SCALE GENOMIC DNA]</scope>
    <source>
        <strain evidence="2 3">DSM 105369</strain>
    </source>
</reference>
<dbReference type="Gene3D" id="1.50.10.10">
    <property type="match status" value="1"/>
</dbReference>
<dbReference type="GO" id="GO:0031179">
    <property type="term" value="P:peptide modification"/>
    <property type="evidence" value="ECO:0007669"/>
    <property type="project" value="InterPro"/>
</dbReference>
<dbReference type="EMBL" id="JACHVQ010000001">
    <property type="protein sequence ID" value="MBB2891775.1"/>
    <property type="molecule type" value="Genomic_DNA"/>
</dbReference>
<keyword evidence="1" id="KW-0862">Zinc</keyword>
<keyword evidence="3" id="KW-1185">Reference proteome</keyword>
<dbReference type="SMART" id="SM01260">
    <property type="entry name" value="LANC_like"/>
    <property type="match status" value="1"/>
</dbReference>
<dbReference type="SUPFAM" id="SSF158745">
    <property type="entry name" value="LanC-like"/>
    <property type="match status" value="1"/>
</dbReference>
<gene>
    <name evidence="2" type="ORF">FHU39_001759</name>
</gene>
<feature type="binding site" evidence="1">
    <location>
        <position position="334"/>
    </location>
    <ligand>
        <name>Zn(2+)</name>
        <dbReference type="ChEBI" id="CHEBI:29105"/>
    </ligand>
</feature>
<feature type="binding site" evidence="1">
    <location>
        <position position="267"/>
    </location>
    <ligand>
        <name>Zn(2+)</name>
        <dbReference type="ChEBI" id="CHEBI:29105"/>
    </ligand>
</feature>
<evidence type="ECO:0000313" key="3">
    <source>
        <dbReference type="Proteomes" id="UP000559182"/>
    </source>
</evidence>
<dbReference type="PRINTS" id="PR01950">
    <property type="entry name" value="LANCSUPER"/>
</dbReference>
<dbReference type="Pfam" id="PF05147">
    <property type="entry name" value="LANC_like"/>
    <property type="match status" value="1"/>
</dbReference>
<dbReference type="GO" id="GO:0005975">
    <property type="term" value="P:carbohydrate metabolic process"/>
    <property type="evidence" value="ECO:0007669"/>
    <property type="project" value="InterPro"/>
</dbReference>
<protein>
    <recommendedName>
        <fullName evidence="4">Lanthionine synthetase</fullName>
    </recommendedName>
</protein>
<name>A0A839N995_9MICO</name>
<dbReference type="GO" id="GO:0046872">
    <property type="term" value="F:metal ion binding"/>
    <property type="evidence" value="ECO:0007669"/>
    <property type="project" value="UniProtKB-KW"/>
</dbReference>
<organism evidence="2 3">
    <name type="scientific">Flexivirga oryzae</name>
    <dbReference type="NCBI Taxonomy" id="1794944"/>
    <lineage>
        <taxon>Bacteria</taxon>
        <taxon>Bacillati</taxon>
        <taxon>Actinomycetota</taxon>
        <taxon>Actinomycetes</taxon>
        <taxon>Micrococcales</taxon>
        <taxon>Dermacoccaceae</taxon>
        <taxon>Flexivirga</taxon>
    </lineage>
</organism>
<dbReference type="Proteomes" id="UP000559182">
    <property type="component" value="Unassembled WGS sequence"/>
</dbReference>
<feature type="binding site" evidence="1">
    <location>
        <position position="335"/>
    </location>
    <ligand>
        <name>Zn(2+)</name>
        <dbReference type="ChEBI" id="CHEBI:29105"/>
    </ligand>
</feature>
<evidence type="ECO:0008006" key="4">
    <source>
        <dbReference type="Google" id="ProtNLM"/>
    </source>
</evidence>
<dbReference type="RefSeq" id="WP_183319995.1">
    <property type="nucleotide sequence ID" value="NZ_JACHVQ010000001.1"/>
</dbReference>
<accession>A0A839N995</accession>
<dbReference type="AlphaFoldDB" id="A0A839N995"/>
<evidence type="ECO:0000256" key="1">
    <source>
        <dbReference type="PIRSR" id="PIRSR607822-1"/>
    </source>
</evidence>
<dbReference type="InterPro" id="IPR012341">
    <property type="entry name" value="6hp_glycosidase-like_sf"/>
</dbReference>
<comment type="caution">
    <text evidence="2">The sequence shown here is derived from an EMBL/GenBank/DDBJ whole genome shotgun (WGS) entry which is preliminary data.</text>
</comment>
<dbReference type="InterPro" id="IPR007822">
    <property type="entry name" value="LANC-like"/>
</dbReference>
<evidence type="ECO:0000313" key="2">
    <source>
        <dbReference type="EMBL" id="MBB2891775.1"/>
    </source>
</evidence>